<feature type="transmembrane region" description="Helical" evidence="1">
    <location>
        <begin position="29"/>
        <end position="49"/>
    </location>
</feature>
<feature type="domain" description="DUF6534" evidence="2">
    <location>
        <begin position="34"/>
        <end position="120"/>
    </location>
</feature>
<keyword evidence="1" id="KW-0812">Transmembrane</keyword>
<dbReference type="InterPro" id="IPR045339">
    <property type="entry name" value="DUF6534"/>
</dbReference>
<dbReference type="PANTHER" id="PTHR40465">
    <property type="entry name" value="CHROMOSOME 1, WHOLE GENOME SHOTGUN SEQUENCE"/>
    <property type="match status" value="1"/>
</dbReference>
<dbReference type="Proteomes" id="UP001556367">
    <property type="component" value="Unassembled WGS sequence"/>
</dbReference>
<evidence type="ECO:0000256" key="1">
    <source>
        <dbReference type="SAM" id="Phobius"/>
    </source>
</evidence>
<gene>
    <name evidence="3" type="ORF">HGRIS_004936</name>
</gene>
<comment type="caution">
    <text evidence="3">The sequence shown here is derived from an EMBL/GenBank/DDBJ whole genome shotgun (WGS) entry which is preliminary data.</text>
</comment>
<keyword evidence="1" id="KW-1133">Transmembrane helix</keyword>
<dbReference type="PANTHER" id="PTHR40465:SF1">
    <property type="entry name" value="DUF6534 DOMAIN-CONTAINING PROTEIN"/>
    <property type="match status" value="1"/>
</dbReference>
<dbReference type="EMBL" id="JASNQZ010000008">
    <property type="protein sequence ID" value="KAL0953747.1"/>
    <property type="molecule type" value="Genomic_DNA"/>
</dbReference>
<keyword evidence="4" id="KW-1185">Reference proteome</keyword>
<proteinExistence type="predicted"/>
<name>A0ABR3JEA2_9AGAR</name>
<evidence type="ECO:0000313" key="3">
    <source>
        <dbReference type="EMBL" id="KAL0953747.1"/>
    </source>
</evidence>
<protein>
    <recommendedName>
        <fullName evidence="2">DUF6534 domain-containing protein</fullName>
    </recommendedName>
</protein>
<dbReference type="Pfam" id="PF20152">
    <property type="entry name" value="DUF6534"/>
    <property type="match status" value="1"/>
</dbReference>
<feature type="transmembrane region" description="Helical" evidence="1">
    <location>
        <begin position="70"/>
        <end position="89"/>
    </location>
</feature>
<reference evidence="4" key="1">
    <citation type="submission" date="2024-06" db="EMBL/GenBank/DDBJ databases">
        <title>Multi-omics analyses provide insights into the biosynthesis of the anticancer antibiotic pleurotin in Hohenbuehelia grisea.</title>
        <authorList>
            <person name="Weaver J.A."/>
            <person name="Alberti F."/>
        </authorList>
    </citation>
    <scope>NUCLEOTIDE SEQUENCE [LARGE SCALE GENOMIC DNA]</scope>
    <source>
        <strain evidence="4">T-177</strain>
    </source>
</reference>
<keyword evidence="1" id="KW-0472">Membrane</keyword>
<evidence type="ECO:0000259" key="2">
    <source>
        <dbReference type="Pfam" id="PF20152"/>
    </source>
</evidence>
<evidence type="ECO:0000313" key="4">
    <source>
        <dbReference type="Proteomes" id="UP001556367"/>
    </source>
</evidence>
<organism evidence="3 4">
    <name type="scientific">Hohenbuehelia grisea</name>
    <dbReference type="NCBI Taxonomy" id="104357"/>
    <lineage>
        <taxon>Eukaryota</taxon>
        <taxon>Fungi</taxon>
        <taxon>Dikarya</taxon>
        <taxon>Basidiomycota</taxon>
        <taxon>Agaricomycotina</taxon>
        <taxon>Agaricomycetes</taxon>
        <taxon>Agaricomycetidae</taxon>
        <taxon>Agaricales</taxon>
        <taxon>Pleurotineae</taxon>
        <taxon>Pleurotaceae</taxon>
        <taxon>Hohenbuehelia</taxon>
    </lineage>
</organism>
<accession>A0ABR3JEA2</accession>
<sequence length="166" mass="17516">MNCHFRIRKPQAISLANTSINIVGPSMTASLALSIAADVLIAGSLTYYLHHSRSGMKGSDHLINRLMVYAINNGMLTSILGIAVIALTAPGIHDFIFLAVFQVIGNLYTNSMLATLNARATHKMTTAPAVEMGLPQMAHAGGSETTIGSHVAGQPLITAQGYANRS</sequence>
<feature type="transmembrane region" description="Helical" evidence="1">
    <location>
        <begin position="95"/>
        <end position="116"/>
    </location>
</feature>